<dbReference type="Proteomes" id="UP001055439">
    <property type="component" value="Chromosome 7"/>
</dbReference>
<dbReference type="EMBL" id="CP097509">
    <property type="protein sequence ID" value="URE17202.1"/>
    <property type="molecule type" value="Genomic_DNA"/>
</dbReference>
<proteinExistence type="predicted"/>
<keyword evidence="1" id="KW-0812">Transmembrane</keyword>
<name>A0A9E7GS72_9LILI</name>
<evidence type="ECO:0000313" key="2">
    <source>
        <dbReference type="EMBL" id="URE17202.1"/>
    </source>
</evidence>
<feature type="transmembrane region" description="Helical" evidence="1">
    <location>
        <begin position="39"/>
        <end position="60"/>
    </location>
</feature>
<evidence type="ECO:0000313" key="3">
    <source>
        <dbReference type="Proteomes" id="UP001055439"/>
    </source>
</evidence>
<sequence>MAGPFQDAAFSTPIGVTSAPFKSTCLLNYYLHVSSPNPLHVYCARSSIYLVWMLLLLVIWKWLPKNMLMVFTCLCL</sequence>
<evidence type="ECO:0000256" key="1">
    <source>
        <dbReference type="SAM" id="Phobius"/>
    </source>
</evidence>
<keyword evidence="3" id="KW-1185">Reference proteome</keyword>
<protein>
    <submittedName>
        <fullName evidence="2">Uncharacterized protein</fullName>
    </submittedName>
</protein>
<gene>
    <name evidence="2" type="ORF">MUK42_03571</name>
</gene>
<keyword evidence="1" id="KW-1133">Transmembrane helix</keyword>
<keyword evidence="1" id="KW-0472">Membrane</keyword>
<reference evidence="2" key="1">
    <citation type="submission" date="2022-05" db="EMBL/GenBank/DDBJ databases">
        <title>The Musa troglodytarum L. genome provides insights into the mechanism of non-climacteric behaviour and enrichment of carotenoids.</title>
        <authorList>
            <person name="Wang J."/>
        </authorList>
    </citation>
    <scope>NUCLEOTIDE SEQUENCE</scope>
    <source>
        <tissue evidence="2">Leaf</tissue>
    </source>
</reference>
<dbReference type="AlphaFoldDB" id="A0A9E7GS72"/>
<accession>A0A9E7GS72</accession>
<organism evidence="2 3">
    <name type="scientific">Musa troglodytarum</name>
    <name type="common">fe'i banana</name>
    <dbReference type="NCBI Taxonomy" id="320322"/>
    <lineage>
        <taxon>Eukaryota</taxon>
        <taxon>Viridiplantae</taxon>
        <taxon>Streptophyta</taxon>
        <taxon>Embryophyta</taxon>
        <taxon>Tracheophyta</taxon>
        <taxon>Spermatophyta</taxon>
        <taxon>Magnoliopsida</taxon>
        <taxon>Liliopsida</taxon>
        <taxon>Zingiberales</taxon>
        <taxon>Musaceae</taxon>
        <taxon>Musa</taxon>
    </lineage>
</organism>